<sequence length="343" mass="40726">MQELKRIITAQKEEIEDKFRNRRIIERDIDYERLKRYISAPNVLAILGVRRCGKSTLSHLILRDLKACYINFDDERLLRFNSADFDRLLQAFYELHGDFDYLLLDEPHNVPGWELFVSRMRESKRVVVTGSNSRMLSGELSTALTGRYVDFTLFPFNFREFLAYEGIYFDGYSARKVGIIKSKLEDFLKRGGFPETYLFGRDIIVRIYSDIVEKDILKRLRIRKRSVFRDMIAYLTSNFSCEFTMSKLCRVFGVRDVHTVREWIDGARDAYLIITLMRYSPKLKQQFIAPQKVYSIDTGIAYAMGFRISENFGRLMENLVAVELMRRKSYFNADWEIFYWKDH</sequence>
<dbReference type="Pfam" id="PF13173">
    <property type="entry name" value="AAA_14"/>
    <property type="match status" value="1"/>
</dbReference>
<protein>
    <submittedName>
        <fullName evidence="2">ATP-binding protein</fullName>
    </submittedName>
</protein>
<gene>
    <name evidence="2" type="ORF">D6D85_15705</name>
</gene>
<dbReference type="Proteomes" id="UP000277582">
    <property type="component" value="Unassembled WGS sequence"/>
</dbReference>
<feature type="domain" description="AAA+ ATPase" evidence="1">
    <location>
        <begin position="40"/>
        <end position="159"/>
    </location>
</feature>
<comment type="caution">
    <text evidence="2">The sequence shown here is derived from an EMBL/GenBank/DDBJ whole genome shotgun (WGS) entry which is preliminary data.</text>
</comment>
<dbReference type="InterPro" id="IPR041682">
    <property type="entry name" value="AAA_14"/>
</dbReference>
<dbReference type="SUPFAM" id="SSF52540">
    <property type="entry name" value="P-loop containing nucleoside triphosphate hydrolases"/>
    <property type="match status" value="1"/>
</dbReference>
<dbReference type="AlphaFoldDB" id="A0A3R9PFE5"/>
<evidence type="ECO:0000259" key="1">
    <source>
        <dbReference type="SMART" id="SM00382"/>
    </source>
</evidence>
<dbReference type="InterPro" id="IPR003593">
    <property type="entry name" value="AAA+_ATPase"/>
</dbReference>
<dbReference type="Pfam" id="PF13635">
    <property type="entry name" value="DUF4143"/>
    <property type="match status" value="1"/>
</dbReference>
<dbReference type="EMBL" id="RCOS01000173">
    <property type="protein sequence ID" value="RSN71508.1"/>
    <property type="molecule type" value="Genomic_DNA"/>
</dbReference>
<keyword evidence="2" id="KW-0547">Nucleotide-binding</keyword>
<dbReference type="InterPro" id="IPR025420">
    <property type="entry name" value="DUF4143"/>
</dbReference>
<dbReference type="Gene3D" id="3.40.50.300">
    <property type="entry name" value="P-loop containing nucleotide triphosphate hydrolases"/>
    <property type="match status" value="1"/>
</dbReference>
<evidence type="ECO:0000313" key="2">
    <source>
        <dbReference type="EMBL" id="RSN71508.1"/>
    </source>
</evidence>
<keyword evidence="3" id="KW-1185">Reference proteome</keyword>
<feature type="non-terminal residue" evidence="2">
    <location>
        <position position="343"/>
    </location>
</feature>
<keyword evidence="2" id="KW-0067">ATP-binding</keyword>
<dbReference type="GO" id="GO:0005524">
    <property type="term" value="F:ATP binding"/>
    <property type="evidence" value="ECO:0007669"/>
    <property type="project" value="UniProtKB-KW"/>
</dbReference>
<reference evidence="2 3" key="1">
    <citation type="submission" date="2018-10" db="EMBL/GenBank/DDBJ databases">
        <title>Co-occurring genomic capacity for anaerobic methane metabolism and dissimilatory sulfite reduction discovered in the Korarchaeota.</title>
        <authorList>
            <person name="Mckay L.J."/>
            <person name="Dlakic M."/>
            <person name="Fields M.W."/>
            <person name="Delmont T.O."/>
            <person name="Eren A.M."/>
            <person name="Jay Z.J."/>
            <person name="Klingelsmith K.B."/>
            <person name="Rusch D.B."/>
            <person name="Inskeep W.P."/>
        </authorList>
    </citation>
    <scope>NUCLEOTIDE SEQUENCE [LARGE SCALE GENOMIC DNA]</scope>
    <source>
        <strain evidence="2 3">MDKW</strain>
    </source>
</reference>
<dbReference type="PANTHER" id="PTHR33295:SF19">
    <property type="entry name" value="ARCHAEAL ATPASE"/>
    <property type="match status" value="1"/>
</dbReference>
<dbReference type="SMART" id="SM00382">
    <property type="entry name" value="AAA"/>
    <property type="match status" value="1"/>
</dbReference>
<accession>A0A3R9PFE5</accession>
<dbReference type="PANTHER" id="PTHR33295">
    <property type="entry name" value="ATPASE"/>
    <property type="match status" value="1"/>
</dbReference>
<dbReference type="InterPro" id="IPR027417">
    <property type="entry name" value="P-loop_NTPase"/>
</dbReference>
<evidence type="ECO:0000313" key="3">
    <source>
        <dbReference type="Proteomes" id="UP000277582"/>
    </source>
</evidence>
<proteinExistence type="predicted"/>
<organism evidence="2 3">
    <name type="scientific">Candidatus Methanodesulfokora washburnensis</name>
    <dbReference type="NCBI Taxonomy" id="2478471"/>
    <lineage>
        <taxon>Archaea</taxon>
        <taxon>Thermoproteota</taxon>
        <taxon>Candidatus Korarchaeia</taxon>
        <taxon>Candidatus Korarchaeia incertae sedis</taxon>
        <taxon>Candidatus Methanodesulfokora</taxon>
    </lineage>
</organism>
<name>A0A3R9PFE5_9CREN</name>